<proteinExistence type="predicted"/>
<comment type="caution">
    <text evidence="2">The sequence shown here is derived from an EMBL/GenBank/DDBJ whole genome shotgun (WGS) entry which is preliminary data.</text>
</comment>
<gene>
    <name evidence="2" type="ORF">HGH91_27925</name>
</gene>
<protein>
    <submittedName>
        <fullName evidence="2">Uncharacterized protein</fullName>
    </submittedName>
</protein>
<sequence>MKTLHTFLVFFFLIPITITAQSKDSLPIVDLIDTGGRVVKTVNFNDRNFIRLIDGLVDSSEFAGKVNDWKKIRDEDFNKELNLEPATKPVFIINTSNTPFEDYIYDAFNYDFLYNKVNGKSYYTKKPIMINGILISGARIKSIAMNSQTKSSIQDISYIQPSKLDLKTRAIAPFGVISIKSKDL</sequence>
<feature type="signal peptide" evidence="1">
    <location>
        <begin position="1"/>
        <end position="20"/>
    </location>
</feature>
<evidence type="ECO:0000313" key="3">
    <source>
        <dbReference type="Proteomes" id="UP000552864"/>
    </source>
</evidence>
<reference evidence="2 3" key="1">
    <citation type="submission" date="2020-04" db="EMBL/GenBank/DDBJ databases">
        <authorList>
            <person name="Yin C."/>
        </authorList>
    </citation>
    <scope>NUCLEOTIDE SEQUENCE [LARGE SCALE GENOMIC DNA]</scope>
    <source>
        <strain evidence="2 3">Ak56</strain>
    </source>
</reference>
<dbReference type="EMBL" id="JABAHZ010000010">
    <property type="protein sequence ID" value="NLR82477.1"/>
    <property type="molecule type" value="Genomic_DNA"/>
</dbReference>
<organism evidence="2 3">
    <name type="scientific">Chitinophaga eiseniae</name>
    <dbReference type="NCBI Taxonomy" id="634771"/>
    <lineage>
        <taxon>Bacteria</taxon>
        <taxon>Pseudomonadati</taxon>
        <taxon>Bacteroidota</taxon>
        <taxon>Chitinophagia</taxon>
        <taxon>Chitinophagales</taxon>
        <taxon>Chitinophagaceae</taxon>
        <taxon>Chitinophaga</taxon>
    </lineage>
</organism>
<keyword evidence="3" id="KW-1185">Reference proteome</keyword>
<evidence type="ECO:0000313" key="2">
    <source>
        <dbReference type="EMBL" id="NLR82477.1"/>
    </source>
</evidence>
<dbReference type="RefSeq" id="WP_168742548.1">
    <property type="nucleotide sequence ID" value="NZ_JABAHZ010000010.1"/>
</dbReference>
<name>A0A847STG6_9BACT</name>
<dbReference type="AlphaFoldDB" id="A0A847STG6"/>
<keyword evidence="1" id="KW-0732">Signal</keyword>
<evidence type="ECO:0000256" key="1">
    <source>
        <dbReference type="SAM" id="SignalP"/>
    </source>
</evidence>
<accession>A0A847STG6</accession>
<feature type="chain" id="PRO_5032591067" evidence="1">
    <location>
        <begin position="21"/>
        <end position="184"/>
    </location>
</feature>
<dbReference type="Proteomes" id="UP000552864">
    <property type="component" value="Unassembled WGS sequence"/>
</dbReference>